<reference evidence="2 3" key="1">
    <citation type="submission" date="2024-04" db="EMBL/GenBank/DDBJ databases">
        <title>Tritrichomonas musculus Genome.</title>
        <authorList>
            <person name="Alves-Ferreira E."/>
            <person name="Grigg M."/>
            <person name="Lorenzi H."/>
            <person name="Galac M."/>
        </authorList>
    </citation>
    <scope>NUCLEOTIDE SEQUENCE [LARGE SCALE GENOMIC DNA]</scope>
    <source>
        <strain evidence="2 3">EAF2021</strain>
    </source>
</reference>
<evidence type="ECO:0000313" key="3">
    <source>
        <dbReference type="Proteomes" id="UP001470230"/>
    </source>
</evidence>
<proteinExistence type="inferred from homology"/>
<dbReference type="InterPro" id="IPR011990">
    <property type="entry name" value="TPR-like_helical_dom_sf"/>
</dbReference>
<evidence type="ECO:0000313" key="2">
    <source>
        <dbReference type="EMBL" id="KAK8895332.1"/>
    </source>
</evidence>
<dbReference type="SUPFAM" id="SSF81901">
    <property type="entry name" value="HCP-like"/>
    <property type="match status" value="1"/>
</dbReference>
<organism evidence="2 3">
    <name type="scientific">Tritrichomonas musculus</name>
    <dbReference type="NCBI Taxonomy" id="1915356"/>
    <lineage>
        <taxon>Eukaryota</taxon>
        <taxon>Metamonada</taxon>
        <taxon>Parabasalia</taxon>
        <taxon>Tritrichomonadida</taxon>
        <taxon>Tritrichomonadidae</taxon>
        <taxon>Tritrichomonas</taxon>
    </lineage>
</organism>
<evidence type="ECO:0000256" key="1">
    <source>
        <dbReference type="ARBA" id="ARBA00038101"/>
    </source>
</evidence>
<dbReference type="PANTHER" id="PTHR11102">
    <property type="entry name" value="SEL-1-LIKE PROTEIN"/>
    <property type="match status" value="1"/>
</dbReference>
<dbReference type="InterPro" id="IPR050767">
    <property type="entry name" value="Sel1_AlgK"/>
</dbReference>
<gene>
    <name evidence="2" type="ORF">M9Y10_023792</name>
</gene>
<comment type="similarity">
    <text evidence="1">Belongs to the sel-1 family.</text>
</comment>
<sequence>MNSYAYLLQKGDGIAMNKREAIRYYKMAIDKGSVNAMYNYGLMLVNGDGIAVNKREAARYFK</sequence>
<dbReference type="Proteomes" id="UP001470230">
    <property type="component" value="Unassembled WGS sequence"/>
</dbReference>
<dbReference type="PANTHER" id="PTHR11102:SF160">
    <property type="entry name" value="ERAD-ASSOCIATED E3 UBIQUITIN-PROTEIN LIGASE COMPONENT HRD3"/>
    <property type="match status" value="1"/>
</dbReference>
<dbReference type="EMBL" id="JAPFFF010000003">
    <property type="protein sequence ID" value="KAK8895332.1"/>
    <property type="molecule type" value="Genomic_DNA"/>
</dbReference>
<dbReference type="Pfam" id="PF08238">
    <property type="entry name" value="Sel1"/>
    <property type="match status" value="2"/>
</dbReference>
<comment type="caution">
    <text evidence="2">The sequence shown here is derived from an EMBL/GenBank/DDBJ whole genome shotgun (WGS) entry which is preliminary data.</text>
</comment>
<protein>
    <recommendedName>
        <fullName evidence="4">Beta-lactamase</fullName>
    </recommendedName>
</protein>
<accession>A0ABR2KWP7</accession>
<evidence type="ECO:0008006" key="4">
    <source>
        <dbReference type="Google" id="ProtNLM"/>
    </source>
</evidence>
<dbReference type="InterPro" id="IPR006597">
    <property type="entry name" value="Sel1-like"/>
</dbReference>
<keyword evidence="3" id="KW-1185">Reference proteome</keyword>
<name>A0ABR2KWP7_9EUKA</name>
<dbReference type="Gene3D" id="1.25.40.10">
    <property type="entry name" value="Tetratricopeptide repeat domain"/>
    <property type="match status" value="1"/>
</dbReference>